<feature type="domain" description="Putative Flp pilus-assembly TadG-like N-terminal" evidence="2">
    <location>
        <begin position="10"/>
        <end position="57"/>
    </location>
</feature>
<dbReference type="Pfam" id="PF13400">
    <property type="entry name" value="Tad"/>
    <property type="match status" value="1"/>
</dbReference>
<dbReference type="Proteomes" id="UP001602119">
    <property type="component" value="Unassembled WGS sequence"/>
</dbReference>
<sequence>MAGRDQKERGAATIWMVTLMAVVWIVALVVLQTGAARVARHRAQSAADLSALAAAAQALSGPQNACGRARAVAVANGARMDSCDLSEGVVSVTASVPVPRILPLLGSATATARARAGPVTAP</sequence>
<comment type="caution">
    <text evidence="3">The sequence shown here is derived from an EMBL/GenBank/DDBJ whole genome shotgun (WGS) entry which is preliminary data.</text>
</comment>
<gene>
    <name evidence="3" type="ORF">ACFY05_17355</name>
</gene>
<accession>A0ABW6V952</accession>
<organism evidence="3 4">
    <name type="scientific">Microtetraspora fusca</name>
    <dbReference type="NCBI Taxonomy" id="1997"/>
    <lineage>
        <taxon>Bacteria</taxon>
        <taxon>Bacillati</taxon>
        <taxon>Actinomycetota</taxon>
        <taxon>Actinomycetes</taxon>
        <taxon>Streptosporangiales</taxon>
        <taxon>Streptosporangiaceae</taxon>
        <taxon>Microtetraspora</taxon>
    </lineage>
</organism>
<keyword evidence="4" id="KW-1185">Reference proteome</keyword>
<keyword evidence="1" id="KW-1133">Transmembrane helix</keyword>
<evidence type="ECO:0000259" key="2">
    <source>
        <dbReference type="Pfam" id="PF13400"/>
    </source>
</evidence>
<dbReference type="RefSeq" id="WP_387342934.1">
    <property type="nucleotide sequence ID" value="NZ_JBIAXI010000009.1"/>
</dbReference>
<dbReference type="InterPro" id="IPR021202">
    <property type="entry name" value="Rv3654c-like"/>
</dbReference>
<keyword evidence="1" id="KW-0472">Membrane</keyword>
<evidence type="ECO:0000256" key="1">
    <source>
        <dbReference type="SAM" id="Phobius"/>
    </source>
</evidence>
<evidence type="ECO:0000313" key="4">
    <source>
        <dbReference type="Proteomes" id="UP001602119"/>
    </source>
</evidence>
<proteinExistence type="predicted"/>
<dbReference type="InterPro" id="IPR028087">
    <property type="entry name" value="Tad_N"/>
</dbReference>
<protein>
    <submittedName>
        <fullName evidence="3">Rv3654c family TadE-like protein</fullName>
    </submittedName>
</protein>
<keyword evidence="1" id="KW-0812">Transmembrane</keyword>
<dbReference type="NCBIfam" id="TIGR03816">
    <property type="entry name" value="tadE_like_DECH"/>
    <property type="match status" value="1"/>
</dbReference>
<reference evidence="3 4" key="1">
    <citation type="submission" date="2024-10" db="EMBL/GenBank/DDBJ databases">
        <title>The Natural Products Discovery Center: Release of the First 8490 Sequenced Strains for Exploring Actinobacteria Biosynthetic Diversity.</title>
        <authorList>
            <person name="Kalkreuter E."/>
            <person name="Kautsar S.A."/>
            <person name="Yang D."/>
            <person name="Bader C.D."/>
            <person name="Teijaro C.N."/>
            <person name="Fluegel L."/>
            <person name="Davis C.M."/>
            <person name="Simpson J.R."/>
            <person name="Lauterbach L."/>
            <person name="Steele A.D."/>
            <person name="Gui C."/>
            <person name="Meng S."/>
            <person name="Li G."/>
            <person name="Viehrig K."/>
            <person name="Ye F."/>
            <person name="Su P."/>
            <person name="Kiefer A.F."/>
            <person name="Nichols A."/>
            <person name="Cepeda A.J."/>
            <person name="Yan W."/>
            <person name="Fan B."/>
            <person name="Jiang Y."/>
            <person name="Adhikari A."/>
            <person name="Zheng C.-J."/>
            <person name="Schuster L."/>
            <person name="Cowan T.M."/>
            <person name="Smanski M.J."/>
            <person name="Chevrette M.G."/>
            <person name="De Carvalho L.P.S."/>
            <person name="Shen B."/>
        </authorList>
    </citation>
    <scope>NUCLEOTIDE SEQUENCE [LARGE SCALE GENOMIC DNA]</scope>
    <source>
        <strain evidence="3 4">NPDC001281</strain>
    </source>
</reference>
<name>A0ABW6V952_MICFU</name>
<dbReference type="EMBL" id="JBIAXI010000009">
    <property type="protein sequence ID" value="MFF4774622.1"/>
    <property type="molecule type" value="Genomic_DNA"/>
</dbReference>
<feature type="transmembrane region" description="Helical" evidence="1">
    <location>
        <begin position="12"/>
        <end position="31"/>
    </location>
</feature>
<evidence type="ECO:0000313" key="3">
    <source>
        <dbReference type="EMBL" id="MFF4774622.1"/>
    </source>
</evidence>